<protein>
    <submittedName>
        <fullName evidence="1">Uncharacterized protein</fullName>
    </submittedName>
</protein>
<dbReference type="EMBL" id="GBRH01237161">
    <property type="protein sequence ID" value="JAD60734.1"/>
    <property type="molecule type" value="Transcribed_RNA"/>
</dbReference>
<reference evidence="1" key="2">
    <citation type="journal article" date="2015" name="Data Brief">
        <title>Shoot transcriptome of the giant reed, Arundo donax.</title>
        <authorList>
            <person name="Barrero R.A."/>
            <person name="Guerrero F.D."/>
            <person name="Moolhuijzen P."/>
            <person name="Goolsby J.A."/>
            <person name="Tidwell J."/>
            <person name="Bellgard S.E."/>
            <person name="Bellgard M.I."/>
        </authorList>
    </citation>
    <scope>NUCLEOTIDE SEQUENCE</scope>
    <source>
        <tissue evidence="1">Shoot tissue taken approximately 20 cm above the soil surface</tissue>
    </source>
</reference>
<organism evidence="1">
    <name type="scientific">Arundo donax</name>
    <name type="common">Giant reed</name>
    <name type="synonym">Donax arundinaceus</name>
    <dbReference type="NCBI Taxonomy" id="35708"/>
    <lineage>
        <taxon>Eukaryota</taxon>
        <taxon>Viridiplantae</taxon>
        <taxon>Streptophyta</taxon>
        <taxon>Embryophyta</taxon>
        <taxon>Tracheophyta</taxon>
        <taxon>Spermatophyta</taxon>
        <taxon>Magnoliopsida</taxon>
        <taxon>Liliopsida</taxon>
        <taxon>Poales</taxon>
        <taxon>Poaceae</taxon>
        <taxon>PACMAD clade</taxon>
        <taxon>Arundinoideae</taxon>
        <taxon>Arundineae</taxon>
        <taxon>Arundo</taxon>
    </lineage>
</organism>
<evidence type="ECO:0000313" key="1">
    <source>
        <dbReference type="EMBL" id="JAD60734.1"/>
    </source>
</evidence>
<accession>A0A0A9B9U4</accession>
<sequence>MLCHNLPSPLINILTQEPSKHKFKSLRLGTPVHQTPFSYRSNAN</sequence>
<reference evidence="1" key="1">
    <citation type="submission" date="2014-09" db="EMBL/GenBank/DDBJ databases">
        <authorList>
            <person name="Magalhaes I.L.F."/>
            <person name="Oliveira U."/>
            <person name="Santos F.R."/>
            <person name="Vidigal T.H.D.A."/>
            <person name="Brescovit A.D."/>
            <person name="Santos A.J."/>
        </authorList>
    </citation>
    <scope>NUCLEOTIDE SEQUENCE</scope>
    <source>
        <tissue evidence="1">Shoot tissue taken approximately 20 cm above the soil surface</tissue>
    </source>
</reference>
<name>A0A0A9B9U4_ARUDO</name>
<proteinExistence type="predicted"/>
<dbReference type="AlphaFoldDB" id="A0A0A9B9U4"/>